<keyword evidence="1" id="KW-0812">Transmembrane</keyword>
<reference evidence="2" key="2">
    <citation type="submission" date="2020-09" db="EMBL/GenBank/DDBJ databases">
        <authorList>
            <person name="Sun Q."/>
            <person name="Zhou Y."/>
        </authorList>
    </citation>
    <scope>NUCLEOTIDE SEQUENCE</scope>
    <source>
        <strain evidence="2">CGMCC 4.5737</strain>
    </source>
</reference>
<keyword evidence="3" id="KW-1185">Reference proteome</keyword>
<evidence type="ECO:0000313" key="2">
    <source>
        <dbReference type="EMBL" id="GGM67342.1"/>
    </source>
</evidence>
<feature type="transmembrane region" description="Helical" evidence="1">
    <location>
        <begin position="235"/>
        <end position="254"/>
    </location>
</feature>
<dbReference type="AlphaFoldDB" id="A0A8J3FY00"/>
<accession>A0A8J3FY00</accession>
<gene>
    <name evidence="2" type="ORF">GCM10012275_42430</name>
</gene>
<keyword evidence="1" id="KW-1133">Transmembrane helix</keyword>
<comment type="caution">
    <text evidence="2">The sequence shown here is derived from an EMBL/GenBank/DDBJ whole genome shotgun (WGS) entry which is preliminary data.</text>
</comment>
<protein>
    <submittedName>
        <fullName evidence="2">ABC transporter permease</fullName>
    </submittedName>
</protein>
<keyword evidence="1" id="KW-0472">Membrane</keyword>
<proteinExistence type="predicted"/>
<organism evidence="2 3">
    <name type="scientific">Longimycelium tulufanense</name>
    <dbReference type="NCBI Taxonomy" id="907463"/>
    <lineage>
        <taxon>Bacteria</taxon>
        <taxon>Bacillati</taxon>
        <taxon>Actinomycetota</taxon>
        <taxon>Actinomycetes</taxon>
        <taxon>Pseudonocardiales</taxon>
        <taxon>Pseudonocardiaceae</taxon>
        <taxon>Longimycelium</taxon>
    </lineage>
</organism>
<feature type="transmembrane region" description="Helical" evidence="1">
    <location>
        <begin position="63"/>
        <end position="84"/>
    </location>
</feature>
<sequence>MSVLGAERIKLFSTKSPWWSSLATVVFVVGFGMIFLLTTASLVREDGPAVPFRVGVSTTQQGIFFGQMVILVMAALAITTEYRFNTIKTTFQAIPGRTSVMLSKALIIGLLAAVLGEIAAFASWGLGRLLVTDFDLTIRTADQWRQVAGAGLVFAITAIIGLAVGALTRHTAGAVTALLVWAMLGEQLIGAIPRVGDKIQPWLPFNAGGHFLGVGPNQNEGAQTGTDLPYNAWGAVAYFAGVAVVLFLVAVLVVNRRDA</sequence>
<dbReference type="Proteomes" id="UP000637578">
    <property type="component" value="Unassembled WGS sequence"/>
</dbReference>
<feature type="transmembrane region" description="Helical" evidence="1">
    <location>
        <begin position="21"/>
        <end position="43"/>
    </location>
</feature>
<evidence type="ECO:0000313" key="3">
    <source>
        <dbReference type="Proteomes" id="UP000637578"/>
    </source>
</evidence>
<name>A0A8J3FY00_9PSEU</name>
<feature type="transmembrane region" description="Helical" evidence="1">
    <location>
        <begin position="174"/>
        <end position="192"/>
    </location>
</feature>
<evidence type="ECO:0000256" key="1">
    <source>
        <dbReference type="SAM" id="Phobius"/>
    </source>
</evidence>
<feature type="transmembrane region" description="Helical" evidence="1">
    <location>
        <begin position="147"/>
        <end position="167"/>
    </location>
</feature>
<dbReference type="RefSeq" id="WP_189060139.1">
    <property type="nucleotide sequence ID" value="NZ_BMMK01000021.1"/>
</dbReference>
<dbReference type="EMBL" id="BMMK01000021">
    <property type="protein sequence ID" value="GGM67342.1"/>
    <property type="molecule type" value="Genomic_DNA"/>
</dbReference>
<reference evidence="2" key="1">
    <citation type="journal article" date="2014" name="Int. J. Syst. Evol. Microbiol.">
        <title>Complete genome sequence of Corynebacterium casei LMG S-19264T (=DSM 44701T), isolated from a smear-ripened cheese.</title>
        <authorList>
            <consortium name="US DOE Joint Genome Institute (JGI-PGF)"/>
            <person name="Walter F."/>
            <person name="Albersmeier A."/>
            <person name="Kalinowski J."/>
            <person name="Ruckert C."/>
        </authorList>
    </citation>
    <scope>NUCLEOTIDE SEQUENCE</scope>
    <source>
        <strain evidence="2">CGMCC 4.5737</strain>
    </source>
</reference>
<feature type="transmembrane region" description="Helical" evidence="1">
    <location>
        <begin position="105"/>
        <end position="127"/>
    </location>
</feature>